<keyword evidence="3 9" id="KW-0689">Ribosomal protein</keyword>
<sequence length="253" mass="29222">MGRYDFGPQRVHRSVTRLLETGRQSTIPPWYSAVEIFPPSERLVRPALQSRKKGKGKASRMFQPVKIDYPEDKLREEFFGDHPWELARPRTILEDDGKDYQRQNWNRLEAPGRPLNGESVVQRQVWLMENEGLTKLEAYDKARKEFYKIREQQDIDRRIAKEEAQYVGAHFGKSALDMGMELEDREFESWKEWARNEVTTIRQVQGSVYSGTDNEDAVAGAEDAENLLAEGEELPDSAGNQNPLDDLVAPRQP</sequence>
<comment type="similarity">
    <text evidence="2">Belongs to the mitochondrion-specific ribosomal protein mS23 family.</text>
</comment>
<reference evidence="9 10" key="1">
    <citation type="submission" date="2018-02" db="EMBL/GenBank/DDBJ databases">
        <title>Draft genome sequences of Elsinoe sp., causing black scab on jojoba.</title>
        <authorList>
            <person name="Stodart B."/>
            <person name="Jeffress S."/>
            <person name="Ash G."/>
            <person name="Arun Chinnappa K."/>
        </authorList>
    </citation>
    <scope>NUCLEOTIDE SEQUENCE [LARGE SCALE GENOMIC DNA]</scope>
    <source>
        <strain evidence="9 10">Hillstone_2</strain>
    </source>
</reference>
<dbReference type="Pfam" id="PF13741">
    <property type="entry name" value="MRP-S25"/>
    <property type="match status" value="1"/>
</dbReference>
<feature type="region of interest" description="Disordered" evidence="8">
    <location>
        <begin position="224"/>
        <end position="253"/>
    </location>
</feature>
<dbReference type="GO" id="GO:0005763">
    <property type="term" value="C:mitochondrial small ribosomal subunit"/>
    <property type="evidence" value="ECO:0007669"/>
    <property type="project" value="InterPro"/>
</dbReference>
<keyword evidence="4" id="KW-0496">Mitochondrion</keyword>
<organism evidence="9 10">
    <name type="scientific">Elsinoe australis</name>
    <dbReference type="NCBI Taxonomy" id="40998"/>
    <lineage>
        <taxon>Eukaryota</taxon>
        <taxon>Fungi</taxon>
        <taxon>Dikarya</taxon>
        <taxon>Ascomycota</taxon>
        <taxon>Pezizomycotina</taxon>
        <taxon>Dothideomycetes</taxon>
        <taxon>Dothideomycetidae</taxon>
        <taxon>Myriangiales</taxon>
        <taxon>Elsinoaceae</taxon>
        <taxon>Elsinoe</taxon>
    </lineage>
</organism>
<evidence type="ECO:0000256" key="3">
    <source>
        <dbReference type="ARBA" id="ARBA00022980"/>
    </source>
</evidence>
<proteinExistence type="inferred from homology"/>
<evidence type="ECO:0000256" key="1">
    <source>
        <dbReference type="ARBA" id="ARBA00004173"/>
    </source>
</evidence>
<dbReference type="EMBL" id="PTQR01000059">
    <property type="protein sequence ID" value="TKX23033.1"/>
    <property type="molecule type" value="Genomic_DNA"/>
</dbReference>
<dbReference type="InterPro" id="IPR059242">
    <property type="entry name" value="mS23_dom"/>
</dbReference>
<evidence type="ECO:0000256" key="5">
    <source>
        <dbReference type="ARBA" id="ARBA00023274"/>
    </source>
</evidence>
<evidence type="ECO:0000256" key="8">
    <source>
        <dbReference type="SAM" id="MobiDB-lite"/>
    </source>
</evidence>
<evidence type="ECO:0000256" key="7">
    <source>
        <dbReference type="ARBA" id="ARBA00035421"/>
    </source>
</evidence>
<evidence type="ECO:0000256" key="2">
    <source>
        <dbReference type="ARBA" id="ARBA00009864"/>
    </source>
</evidence>
<name>A0A4U7AWW7_9PEZI</name>
<dbReference type="InterPro" id="IPR016939">
    <property type="entry name" value="Ribosomal_mS23_fun"/>
</dbReference>
<dbReference type="Proteomes" id="UP000308133">
    <property type="component" value="Unassembled WGS sequence"/>
</dbReference>
<evidence type="ECO:0000256" key="4">
    <source>
        <dbReference type="ARBA" id="ARBA00023128"/>
    </source>
</evidence>
<dbReference type="GO" id="GO:0003735">
    <property type="term" value="F:structural constituent of ribosome"/>
    <property type="evidence" value="ECO:0007669"/>
    <property type="project" value="InterPro"/>
</dbReference>
<evidence type="ECO:0000313" key="9">
    <source>
        <dbReference type="EMBL" id="TKX23033.1"/>
    </source>
</evidence>
<evidence type="ECO:0000313" key="10">
    <source>
        <dbReference type="Proteomes" id="UP000308133"/>
    </source>
</evidence>
<accession>A0A4U7AWW7</accession>
<evidence type="ECO:0000256" key="6">
    <source>
        <dbReference type="ARBA" id="ARBA00035137"/>
    </source>
</evidence>
<comment type="caution">
    <text evidence="9">The sequence shown here is derived from an EMBL/GenBank/DDBJ whole genome shotgun (WGS) entry which is preliminary data.</text>
</comment>
<dbReference type="AlphaFoldDB" id="A0A4U7AWW7"/>
<feature type="compositionally biased region" description="Acidic residues" evidence="8">
    <location>
        <begin position="224"/>
        <end position="235"/>
    </location>
</feature>
<dbReference type="CDD" id="cd23701">
    <property type="entry name" value="At1g26750"/>
    <property type="match status" value="1"/>
</dbReference>
<keyword evidence="5" id="KW-0687">Ribonucleoprotein</keyword>
<dbReference type="PANTHER" id="PTHR37799:SF1">
    <property type="entry name" value="SMALL RIBOSOMAL SUBUNIT PROTEIN MS23"/>
    <property type="match status" value="1"/>
</dbReference>
<dbReference type="PANTHER" id="PTHR37799">
    <property type="entry name" value="37S RIBOSOMAL PROTEIN S25, MITOCHONDRIAL"/>
    <property type="match status" value="1"/>
</dbReference>
<gene>
    <name evidence="9" type="ORF">C1H76_4772</name>
</gene>
<comment type="subcellular location">
    <subcellularLocation>
        <location evidence="1">Mitochondrion</location>
    </subcellularLocation>
</comment>
<protein>
    <recommendedName>
        <fullName evidence="6">Small ribosomal subunit protein mS23</fullName>
    </recommendedName>
    <alternativeName>
        <fullName evidence="7">37S ribosomal protein S25, mitochondrial</fullName>
    </alternativeName>
</protein>